<feature type="transmembrane region" description="Helical" evidence="6">
    <location>
        <begin position="50"/>
        <end position="75"/>
    </location>
</feature>
<dbReference type="Pfam" id="PF05128">
    <property type="entry name" value="DUF697"/>
    <property type="match status" value="1"/>
</dbReference>
<gene>
    <name evidence="7" type="ORF">GCM10011335_22810</name>
</gene>
<evidence type="ECO:0008006" key="9">
    <source>
        <dbReference type="Google" id="ProtNLM"/>
    </source>
</evidence>
<feature type="region of interest" description="Disordered" evidence="5">
    <location>
        <begin position="1"/>
        <end position="24"/>
    </location>
</feature>
<keyword evidence="8" id="KW-1185">Reference proteome</keyword>
<feature type="transmembrane region" description="Helical" evidence="6">
    <location>
        <begin position="123"/>
        <end position="144"/>
    </location>
</feature>
<keyword evidence="3 6" id="KW-1133">Transmembrane helix</keyword>
<evidence type="ECO:0000256" key="6">
    <source>
        <dbReference type="SAM" id="Phobius"/>
    </source>
</evidence>
<dbReference type="Proteomes" id="UP000613160">
    <property type="component" value="Unassembled WGS sequence"/>
</dbReference>
<evidence type="ECO:0000256" key="2">
    <source>
        <dbReference type="ARBA" id="ARBA00022692"/>
    </source>
</evidence>
<evidence type="ECO:0000256" key="3">
    <source>
        <dbReference type="ARBA" id="ARBA00022989"/>
    </source>
</evidence>
<dbReference type="GO" id="GO:0016020">
    <property type="term" value="C:membrane"/>
    <property type="evidence" value="ECO:0007669"/>
    <property type="project" value="UniProtKB-SubCell"/>
</dbReference>
<accession>A0A916XXD2</accession>
<evidence type="ECO:0000313" key="8">
    <source>
        <dbReference type="Proteomes" id="UP000613160"/>
    </source>
</evidence>
<protein>
    <recommendedName>
        <fullName evidence="9">DUF697 domain-containing protein</fullName>
    </recommendedName>
</protein>
<evidence type="ECO:0000256" key="1">
    <source>
        <dbReference type="ARBA" id="ARBA00004141"/>
    </source>
</evidence>
<sequence length="200" mass="21256">MARAATTGTAPETVTPATAAGTGGATIDLDDDDLDVDGDLATDNIIKDHMMASIAASIVPVAFFDIAAVVVIQLRMIKKLSDHYDKPFSESQGRKVIIALAGGVLGYGAGYVVAASATKLIPGIGWMIGMVSLPVVAGASTYAVGQSIIEHYEEGGTLLDFSAKKRRAFYDEQFENGKKFARRMRERAKAEVKELDEELA</sequence>
<keyword evidence="2 6" id="KW-0812">Transmembrane</keyword>
<dbReference type="RefSeq" id="WP_188850711.1">
    <property type="nucleotide sequence ID" value="NZ_BMJJ01000004.1"/>
</dbReference>
<reference evidence="7" key="2">
    <citation type="submission" date="2020-09" db="EMBL/GenBank/DDBJ databases">
        <authorList>
            <person name="Sun Q."/>
            <person name="Zhou Y."/>
        </authorList>
    </citation>
    <scope>NUCLEOTIDE SEQUENCE</scope>
    <source>
        <strain evidence="7">CGMCC 1.15493</strain>
    </source>
</reference>
<feature type="transmembrane region" description="Helical" evidence="6">
    <location>
        <begin position="96"/>
        <end position="117"/>
    </location>
</feature>
<evidence type="ECO:0000256" key="4">
    <source>
        <dbReference type="ARBA" id="ARBA00023136"/>
    </source>
</evidence>
<reference evidence="7" key="1">
    <citation type="journal article" date="2014" name="Int. J. Syst. Evol. Microbiol.">
        <title>Complete genome sequence of Corynebacterium casei LMG S-19264T (=DSM 44701T), isolated from a smear-ripened cheese.</title>
        <authorList>
            <consortium name="US DOE Joint Genome Institute (JGI-PGF)"/>
            <person name="Walter F."/>
            <person name="Albersmeier A."/>
            <person name="Kalinowski J."/>
            <person name="Ruckert C."/>
        </authorList>
    </citation>
    <scope>NUCLEOTIDE SEQUENCE</scope>
    <source>
        <strain evidence="7">CGMCC 1.15493</strain>
    </source>
</reference>
<keyword evidence="4 6" id="KW-0472">Membrane</keyword>
<comment type="subcellular location">
    <subcellularLocation>
        <location evidence="1">Membrane</location>
        <topology evidence="1">Multi-pass membrane protein</topology>
    </subcellularLocation>
</comment>
<dbReference type="AlphaFoldDB" id="A0A916XXD2"/>
<proteinExistence type="predicted"/>
<evidence type="ECO:0000313" key="7">
    <source>
        <dbReference type="EMBL" id="GGD19346.1"/>
    </source>
</evidence>
<name>A0A916XXD2_9HYPH</name>
<evidence type="ECO:0000256" key="5">
    <source>
        <dbReference type="SAM" id="MobiDB-lite"/>
    </source>
</evidence>
<dbReference type="InterPro" id="IPR021147">
    <property type="entry name" value="DUF697"/>
</dbReference>
<comment type="caution">
    <text evidence="7">The sequence shown here is derived from an EMBL/GenBank/DDBJ whole genome shotgun (WGS) entry which is preliminary data.</text>
</comment>
<dbReference type="EMBL" id="BMJJ01000004">
    <property type="protein sequence ID" value="GGD19346.1"/>
    <property type="molecule type" value="Genomic_DNA"/>
</dbReference>
<feature type="compositionally biased region" description="Low complexity" evidence="5">
    <location>
        <begin position="1"/>
        <end position="20"/>
    </location>
</feature>
<organism evidence="7 8">
    <name type="scientific">Aureimonas glaciei</name>
    <dbReference type="NCBI Taxonomy" id="1776957"/>
    <lineage>
        <taxon>Bacteria</taxon>
        <taxon>Pseudomonadati</taxon>
        <taxon>Pseudomonadota</taxon>
        <taxon>Alphaproteobacteria</taxon>
        <taxon>Hyphomicrobiales</taxon>
        <taxon>Aurantimonadaceae</taxon>
        <taxon>Aureimonas</taxon>
    </lineage>
</organism>